<dbReference type="CDD" id="cd00104">
    <property type="entry name" value="KAZAL_FS"/>
    <property type="match status" value="3"/>
</dbReference>
<reference evidence="6" key="1">
    <citation type="submission" date="2023-04" db="EMBL/GenBank/DDBJ databases">
        <title>Phytophthora lilii NBRC 32176.</title>
        <authorList>
            <person name="Ichikawa N."/>
            <person name="Sato H."/>
            <person name="Tonouchi N."/>
        </authorList>
    </citation>
    <scope>NUCLEOTIDE SEQUENCE</scope>
    <source>
        <strain evidence="6">NBRC 32176</strain>
    </source>
</reference>
<dbReference type="OrthoDB" id="343609at2759"/>
<dbReference type="AlphaFoldDB" id="A0A9W6WPS3"/>
<feature type="domain" description="Kazal-like" evidence="5">
    <location>
        <begin position="149"/>
        <end position="192"/>
    </location>
</feature>
<keyword evidence="3" id="KW-1015">Disulfide bond</keyword>
<dbReference type="PROSITE" id="PS51465">
    <property type="entry name" value="KAZAL_2"/>
    <property type="match status" value="4"/>
</dbReference>
<proteinExistence type="predicted"/>
<name>A0A9W6WPS3_9STRA</name>
<accession>A0A9W6WPS3</accession>
<evidence type="ECO:0000313" key="6">
    <source>
        <dbReference type="EMBL" id="GMF22100.1"/>
    </source>
</evidence>
<dbReference type="Pfam" id="PF07648">
    <property type="entry name" value="Kazal_2"/>
    <property type="match status" value="1"/>
</dbReference>
<feature type="domain" description="Kazal-like" evidence="5">
    <location>
        <begin position="200"/>
        <end position="252"/>
    </location>
</feature>
<feature type="domain" description="Kazal-like" evidence="5">
    <location>
        <begin position="91"/>
        <end position="143"/>
    </location>
</feature>
<dbReference type="Gene3D" id="3.30.60.30">
    <property type="match status" value="4"/>
</dbReference>
<dbReference type="EMBL" id="BSXW01000431">
    <property type="protein sequence ID" value="GMF22100.1"/>
    <property type="molecule type" value="Genomic_DNA"/>
</dbReference>
<dbReference type="Proteomes" id="UP001165083">
    <property type="component" value="Unassembled WGS sequence"/>
</dbReference>
<evidence type="ECO:0000256" key="2">
    <source>
        <dbReference type="ARBA" id="ARBA00022900"/>
    </source>
</evidence>
<dbReference type="GO" id="GO:0005576">
    <property type="term" value="C:extracellular region"/>
    <property type="evidence" value="ECO:0007669"/>
    <property type="project" value="TreeGrafter"/>
</dbReference>
<evidence type="ECO:0000313" key="7">
    <source>
        <dbReference type="Proteomes" id="UP001165083"/>
    </source>
</evidence>
<feature type="signal peptide" evidence="4">
    <location>
        <begin position="1"/>
        <end position="25"/>
    </location>
</feature>
<keyword evidence="7" id="KW-1185">Reference proteome</keyword>
<comment type="caution">
    <text evidence="6">The sequence shown here is derived from an EMBL/GenBank/DDBJ whole genome shotgun (WGS) entry which is preliminary data.</text>
</comment>
<dbReference type="PANTHER" id="PTHR10913:SF45">
    <property type="entry name" value="FOLLISTATIN, ISOFORM A-RELATED"/>
    <property type="match status" value="1"/>
</dbReference>
<dbReference type="SMART" id="SM00280">
    <property type="entry name" value="KAZAL"/>
    <property type="match status" value="4"/>
</dbReference>
<dbReference type="InterPro" id="IPR002350">
    <property type="entry name" value="Kazal_dom"/>
</dbReference>
<sequence length="258" mass="26580">MVLLRVGLAFALTAVAFISTGNVDAASSTSSSTSVDCPSACPEVYQPVCGSDGVTYSSKCFLRLAACNSNSNSEITVASDGECMETTSNGNSASSDCSEVCTRIYKPVCGSDGVTYSNDCVFGVAQCKSGGAITPVSDGECEASSASSTSSGGACPDACIDIYDPVTDENGVEYSNECYLQMAKCKNKRARGLAASVDTKSGSSSCDNRVCTMDYSPVCGSDGVSYSNFCMLSLAHCKNSTIVQVSDGECSEPAQMRL</sequence>
<dbReference type="InterPro" id="IPR050653">
    <property type="entry name" value="Prot_Inhib_GrowthFact_Antg"/>
</dbReference>
<feature type="chain" id="PRO_5040987015" evidence="4">
    <location>
        <begin position="26"/>
        <end position="258"/>
    </location>
</feature>
<dbReference type="InterPro" id="IPR036058">
    <property type="entry name" value="Kazal_dom_sf"/>
</dbReference>
<evidence type="ECO:0000256" key="3">
    <source>
        <dbReference type="ARBA" id="ARBA00023157"/>
    </source>
</evidence>
<evidence type="ECO:0000256" key="1">
    <source>
        <dbReference type="ARBA" id="ARBA00022690"/>
    </source>
</evidence>
<dbReference type="Pfam" id="PF00050">
    <property type="entry name" value="Kazal_1"/>
    <property type="match status" value="3"/>
</dbReference>
<keyword evidence="4" id="KW-0732">Signal</keyword>
<protein>
    <submittedName>
        <fullName evidence="6">Unnamed protein product</fullName>
    </submittedName>
</protein>
<dbReference type="PANTHER" id="PTHR10913">
    <property type="entry name" value="FOLLISTATIN-RELATED"/>
    <property type="match status" value="1"/>
</dbReference>
<gene>
    <name evidence="6" type="ORF">Plil01_000877100</name>
</gene>
<feature type="domain" description="Kazal-like" evidence="5">
    <location>
        <begin position="31"/>
        <end position="85"/>
    </location>
</feature>
<evidence type="ECO:0000256" key="4">
    <source>
        <dbReference type="SAM" id="SignalP"/>
    </source>
</evidence>
<dbReference type="SUPFAM" id="SSF100895">
    <property type="entry name" value="Kazal-type serine protease inhibitors"/>
    <property type="match status" value="4"/>
</dbReference>
<keyword evidence="1" id="KW-0646">Protease inhibitor</keyword>
<organism evidence="6 7">
    <name type="scientific">Phytophthora lilii</name>
    <dbReference type="NCBI Taxonomy" id="2077276"/>
    <lineage>
        <taxon>Eukaryota</taxon>
        <taxon>Sar</taxon>
        <taxon>Stramenopiles</taxon>
        <taxon>Oomycota</taxon>
        <taxon>Peronosporomycetes</taxon>
        <taxon>Peronosporales</taxon>
        <taxon>Peronosporaceae</taxon>
        <taxon>Phytophthora</taxon>
    </lineage>
</organism>
<evidence type="ECO:0000259" key="5">
    <source>
        <dbReference type="PROSITE" id="PS51465"/>
    </source>
</evidence>
<keyword evidence="2" id="KW-0722">Serine protease inhibitor</keyword>